<dbReference type="PROSITE" id="PS50949">
    <property type="entry name" value="HTH_GNTR"/>
    <property type="match status" value="1"/>
</dbReference>
<dbReference type="Pfam" id="PF00392">
    <property type="entry name" value="GntR"/>
    <property type="match status" value="1"/>
</dbReference>
<dbReference type="OrthoDB" id="2530535at2"/>
<dbReference type="FunFam" id="1.10.10.10:FF:000079">
    <property type="entry name" value="GntR family transcriptional regulator"/>
    <property type="match status" value="1"/>
</dbReference>
<organism evidence="6 7">
    <name type="scientific">Tepidimonas taiwanensis</name>
    <dbReference type="NCBI Taxonomy" id="307486"/>
    <lineage>
        <taxon>Bacteria</taxon>
        <taxon>Pseudomonadati</taxon>
        <taxon>Pseudomonadota</taxon>
        <taxon>Betaproteobacteria</taxon>
        <taxon>Burkholderiales</taxon>
        <taxon>Tepidimonas</taxon>
    </lineage>
</organism>
<reference evidence="6 7" key="1">
    <citation type="submission" date="2019-07" db="EMBL/GenBank/DDBJ databases">
        <title>Tepidimonas taiwanensis I1-1 draft genome.</title>
        <authorList>
            <person name="Da Costa M.S."/>
            <person name="Froufe H.J.C."/>
            <person name="Egas C."/>
            <person name="Albuquerque L."/>
        </authorList>
    </citation>
    <scope>NUCLEOTIDE SEQUENCE [LARGE SCALE GENOMIC DNA]</scope>
    <source>
        <strain evidence="6 7">I1-1</strain>
    </source>
</reference>
<dbReference type="InterPro" id="IPR036390">
    <property type="entry name" value="WH_DNA-bd_sf"/>
</dbReference>
<dbReference type="RefSeq" id="WP_052231815.1">
    <property type="nucleotide sequence ID" value="NZ_CP083911.1"/>
</dbReference>
<evidence type="ECO:0000259" key="5">
    <source>
        <dbReference type="PROSITE" id="PS50949"/>
    </source>
</evidence>
<name>A0A554X1I1_9BURK</name>
<evidence type="ECO:0000313" key="7">
    <source>
        <dbReference type="Proteomes" id="UP000317763"/>
    </source>
</evidence>
<dbReference type="PANTHER" id="PTHR44846:SF1">
    <property type="entry name" value="MANNOSYL-D-GLYCERATE TRANSPORT_METABOLISM SYSTEM REPRESSOR MNGR-RELATED"/>
    <property type="match status" value="1"/>
</dbReference>
<keyword evidence="7" id="KW-1185">Reference proteome</keyword>
<protein>
    <submittedName>
        <fullName evidence="6">Putative HTH-type transcriptional regulator YurK</fullName>
    </submittedName>
</protein>
<dbReference type="SMART" id="SM00866">
    <property type="entry name" value="UTRA"/>
    <property type="match status" value="1"/>
</dbReference>
<gene>
    <name evidence="6" type="primary">yurK</name>
    <name evidence="6" type="ORF">Ttaiw_02244</name>
</gene>
<dbReference type="PANTHER" id="PTHR44846">
    <property type="entry name" value="MANNOSYL-D-GLYCERATE TRANSPORT/METABOLISM SYSTEM REPRESSOR MNGR-RELATED"/>
    <property type="match status" value="1"/>
</dbReference>
<evidence type="ECO:0000256" key="2">
    <source>
        <dbReference type="ARBA" id="ARBA00023125"/>
    </source>
</evidence>
<sequence>MKPDGPTTLHAPPTAGAPGVAAAGAPTPAFSPLYQQIKALILQSLQAGEWKPGDPIPSEVELAARYRVSQGTVRKAIDELAAENLLVRRQGKGTFVATHAEQHIQYRFLRLHPDSGTLDDIGPATREVLACRRVRANAEVAAALQLQPGETVVQVSRVLSFQGIPTIYEELWLPGTAFRGLTLEALSAYAGPMYALFETQFGVRMVRAEERIKAVAATGAAAQRLQVPAGTPLLSVERLAYTYNGVPMELRRGLYRTDRHHYRNELS</sequence>
<dbReference type="SUPFAM" id="SSF46785">
    <property type="entry name" value="Winged helix' DNA-binding domain"/>
    <property type="match status" value="1"/>
</dbReference>
<evidence type="ECO:0000256" key="4">
    <source>
        <dbReference type="SAM" id="MobiDB-lite"/>
    </source>
</evidence>
<dbReference type="GO" id="GO:0003677">
    <property type="term" value="F:DNA binding"/>
    <property type="evidence" value="ECO:0007669"/>
    <property type="project" value="UniProtKB-KW"/>
</dbReference>
<proteinExistence type="predicted"/>
<dbReference type="Proteomes" id="UP000317763">
    <property type="component" value="Unassembled WGS sequence"/>
</dbReference>
<evidence type="ECO:0000313" key="6">
    <source>
        <dbReference type="EMBL" id="TSE29616.1"/>
    </source>
</evidence>
<dbReference type="EMBL" id="VJOM01000032">
    <property type="protein sequence ID" value="TSE29616.1"/>
    <property type="molecule type" value="Genomic_DNA"/>
</dbReference>
<dbReference type="GO" id="GO:0045892">
    <property type="term" value="P:negative regulation of DNA-templated transcription"/>
    <property type="evidence" value="ECO:0007669"/>
    <property type="project" value="TreeGrafter"/>
</dbReference>
<dbReference type="InterPro" id="IPR000524">
    <property type="entry name" value="Tscrpt_reg_HTH_GntR"/>
</dbReference>
<comment type="caution">
    <text evidence="6">The sequence shown here is derived from an EMBL/GenBank/DDBJ whole genome shotgun (WGS) entry which is preliminary data.</text>
</comment>
<dbReference type="InterPro" id="IPR011663">
    <property type="entry name" value="UTRA"/>
</dbReference>
<dbReference type="InterPro" id="IPR050679">
    <property type="entry name" value="Bact_HTH_transcr_reg"/>
</dbReference>
<evidence type="ECO:0000256" key="1">
    <source>
        <dbReference type="ARBA" id="ARBA00023015"/>
    </source>
</evidence>
<keyword evidence="1" id="KW-0805">Transcription regulation</keyword>
<dbReference type="STRING" id="307486.GCA_000807215_02311"/>
<dbReference type="CDD" id="cd07377">
    <property type="entry name" value="WHTH_GntR"/>
    <property type="match status" value="1"/>
</dbReference>
<keyword evidence="2" id="KW-0238">DNA-binding</keyword>
<dbReference type="Pfam" id="PF07702">
    <property type="entry name" value="UTRA"/>
    <property type="match status" value="1"/>
</dbReference>
<dbReference type="Gene3D" id="1.10.10.10">
    <property type="entry name" value="Winged helix-like DNA-binding domain superfamily/Winged helix DNA-binding domain"/>
    <property type="match status" value="1"/>
</dbReference>
<accession>A0A554X1I1</accession>
<feature type="compositionally biased region" description="Low complexity" evidence="4">
    <location>
        <begin position="11"/>
        <end position="23"/>
    </location>
</feature>
<dbReference type="AlphaFoldDB" id="A0A554X1I1"/>
<evidence type="ECO:0000256" key="3">
    <source>
        <dbReference type="ARBA" id="ARBA00023163"/>
    </source>
</evidence>
<dbReference type="InterPro" id="IPR028978">
    <property type="entry name" value="Chorismate_lyase_/UTRA_dom_sf"/>
</dbReference>
<keyword evidence="3" id="KW-0804">Transcription</keyword>
<dbReference type="SMART" id="SM00345">
    <property type="entry name" value="HTH_GNTR"/>
    <property type="match status" value="1"/>
</dbReference>
<dbReference type="Gene3D" id="3.40.1410.10">
    <property type="entry name" value="Chorismate lyase-like"/>
    <property type="match status" value="1"/>
</dbReference>
<dbReference type="PRINTS" id="PR00035">
    <property type="entry name" value="HTHGNTR"/>
</dbReference>
<dbReference type="SUPFAM" id="SSF64288">
    <property type="entry name" value="Chorismate lyase-like"/>
    <property type="match status" value="1"/>
</dbReference>
<feature type="domain" description="HTH gntR-type" evidence="5">
    <location>
        <begin position="31"/>
        <end position="99"/>
    </location>
</feature>
<dbReference type="InterPro" id="IPR036388">
    <property type="entry name" value="WH-like_DNA-bd_sf"/>
</dbReference>
<feature type="region of interest" description="Disordered" evidence="4">
    <location>
        <begin position="1"/>
        <end position="23"/>
    </location>
</feature>
<dbReference type="GO" id="GO:0003700">
    <property type="term" value="F:DNA-binding transcription factor activity"/>
    <property type="evidence" value="ECO:0007669"/>
    <property type="project" value="InterPro"/>
</dbReference>